<evidence type="ECO:0000256" key="1">
    <source>
        <dbReference type="SAM" id="MobiDB-lite"/>
    </source>
</evidence>
<organism evidence="2">
    <name type="scientific">Siphoviridae sp. ctaaA4</name>
    <dbReference type="NCBI Taxonomy" id="2826388"/>
    <lineage>
        <taxon>Viruses</taxon>
        <taxon>Duplodnaviria</taxon>
        <taxon>Heunggongvirae</taxon>
        <taxon>Uroviricota</taxon>
        <taxon>Caudoviricetes</taxon>
    </lineage>
</organism>
<feature type="region of interest" description="Disordered" evidence="1">
    <location>
        <begin position="70"/>
        <end position="94"/>
    </location>
</feature>
<dbReference type="EMBL" id="BK015059">
    <property type="protein sequence ID" value="DAD89334.1"/>
    <property type="molecule type" value="Genomic_DNA"/>
</dbReference>
<sequence>MIAELLPAGIRWSEIGETFLWEEAIAILTCAPPWGPLSQALNPKDWVWGIPGFDQVVLISELLATGNVQRGNQSGARRSDFPERTRRPYDEREVVDQKTVGKPVDVVDAAAVMLDYTGLDFSTVLIEQE</sequence>
<reference evidence="2" key="1">
    <citation type="journal article" date="2021" name="Proc. Natl. Acad. Sci. U.S.A.">
        <title>A Catalog of Tens of Thousands of Viruses from Human Metagenomes Reveals Hidden Associations with Chronic Diseases.</title>
        <authorList>
            <person name="Tisza M.J."/>
            <person name="Buck C.B."/>
        </authorList>
    </citation>
    <scope>NUCLEOTIDE SEQUENCE</scope>
    <source>
        <strain evidence="2">CtaaA4</strain>
    </source>
</reference>
<feature type="compositionally biased region" description="Basic and acidic residues" evidence="1">
    <location>
        <begin position="77"/>
        <end position="94"/>
    </location>
</feature>
<proteinExistence type="predicted"/>
<accession>A0A8S5N3Z5</accession>
<protein>
    <submittedName>
        <fullName evidence="2">Uncharacterized protein</fullName>
    </submittedName>
</protein>
<evidence type="ECO:0000313" key="2">
    <source>
        <dbReference type="EMBL" id="DAD89334.1"/>
    </source>
</evidence>
<name>A0A8S5N3Z5_9CAUD</name>